<dbReference type="PROSITE" id="PS50011">
    <property type="entry name" value="PROTEIN_KINASE_DOM"/>
    <property type="match status" value="1"/>
</dbReference>
<dbReference type="PROSITE" id="PS51833">
    <property type="entry name" value="HDOD"/>
    <property type="match status" value="1"/>
</dbReference>
<sequence>MSVAIGRFERRRMLGQGAQAEVWLSFDPRLEREVAIKLMKPAAQPDSGLVTQWLQEARSVSRLTHTNIVPVFEADVQDNQPYLVFEYVPGLTLAQQLAQHGALPPVQAVAVMQDVLAALVAAHASGVVHRDLKPSNVLLDRSGRARVMDFGIAARISQPTQAQDRVEVAGTPAYMAPEAVRGEPITPLMDVYSAGLLLGELLWGQPIRDKARLQQTLQKISIEPQAFPPDLMARLDDGLRSALLTATAVAVDQRYPSAQAFLDDLLVWSGQHKDSADSELPTPSGKTSSTLDFLLRRMRNKSDFPALSESIGRIQSMATSDKESINSVTNEILKDVALTNKLLRLVNSVHYSRGSSVGTVSRAVSLVGFNGIRNMALSLVLLEHMQDKANAHLLKEEFLRALMAGAIAAALCPTQTEGEDAFIGALFQNLGRMLSQFYFPEEALAVRQLVSAPRDPISEEAAATRVLGLSYEALGLGVCKAWGLPESIQRCVVKPTGTPPSLPIKDSQTRLRWSTRVANEMADAVLHTDARVVDVRLGQVAKTYGRALGMSTEQLNAATAVARKKLLELAQAMEITVRPDSLAAHLLDHKLDARQQEPASLVLDPEADTLNANALHATQVLTQPMPTQVSAEPTGAILTLTQPGTDSRAQTLTAGVQDITNAMVDDFKLSDVLRMIMEAMFRALDLHRIVFCMRDPRTDTLTGRFGLGAGVEAVVKQFNVPMRSNGTPDLFATICLKAADTLISDAADPRIVQRLPAWYIQAYNAPTFLVLPLVLKGKPFGLIYADMAHKGGLLVDEKELSLLRTLRNQAVMAFKQSA</sequence>
<evidence type="ECO:0000313" key="8">
    <source>
        <dbReference type="Proteomes" id="UP000190750"/>
    </source>
</evidence>
<dbReference type="Gene3D" id="1.10.3210.10">
    <property type="entry name" value="Hypothetical protein af1432"/>
    <property type="match status" value="1"/>
</dbReference>
<dbReference type="PROSITE" id="PS00108">
    <property type="entry name" value="PROTEIN_KINASE_ST"/>
    <property type="match status" value="1"/>
</dbReference>
<protein>
    <submittedName>
        <fullName evidence="7">Serine/threonine protein kinase</fullName>
    </submittedName>
</protein>
<dbReference type="RefSeq" id="WP_078365863.1">
    <property type="nucleotide sequence ID" value="NZ_NRRK01000002.1"/>
</dbReference>
<dbReference type="PANTHER" id="PTHR43289:SF6">
    <property type="entry name" value="SERINE_THREONINE-PROTEIN KINASE NEKL-3"/>
    <property type="match status" value="1"/>
</dbReference>
<dbReference type="SUPFAM" id="SSF55781">
    <property type="entry name" value="GAF domain-like"/>
    <property type="match status" value="1"/>
</dbReference>
<dbReference type="InterPro" id="IPR003018">
    <property type="entry name" value="GAF"/>
</dbReference>
<keyword evidence="8" id="KW-1185">Reference proteome</keyword>
<dbReference type="Pfam" id="PF00069">
    <property type="entry name" value="Pkinase"/>
    <property type="match status" value="1"/>
</dbReference>
<dbReference type="Pfam" id="PF08668">
    <property type="entry name" value="HDOD"/>
    <property type="match status" value="1"/>
</dbReference>
<dbReference type="InterPro" id="IPR029016">
    <property type="entry name" value="GAF-like_dom_sf"/>
</dbReference>
<keyword evidence="7" id="KW-0723">Serine/threonine-protein kinase</keyword>
<accession>A0A1T1AVB8</accession>
<organism evidence="7 8">
    <name type="scientific">Rhodoferax fermentans</name>
    <dbReference type="NCBI Taxonomy" id="28066"/>
    <lineage>
        <taxon>Bacteria</taxon>
        <taxon>Pseudomonadati</taxon>
        <taxon>Pseudomonadota</taxon>
        <taxon>Betaproteobacteria</taxon>
        <taxon>Burkholderiales</taxon>
        <taxon>Comamonadaceae</taxon>
        <taxon>Rhodoferax</taxon>
    </lineage>
</organism>
<dbReference type="GO" id="GO:0005524">
    <property type="term" value="F:ATP binding"/>
    <property type="evidence" value="ECO:0007669"/>
    <property type="project" value="UniProtKB-KW"/>
</dbReference>
<dbReference type="STRING" id="28066.RF819_15855"/>
<evidence type="ECO:0000256" key="2">
    <source>
        <dbReference type="ARBA" id="ARBA00022741"/>
    </source>
</evidence>
<dbReference type="InterPro" id="IPR000719">
    <property type="entry name" value="Prot_kinase_dom"/>
</dbReference>
<proteinExistence type="predicted"/>
<evidence type="ECO:0000256" key="1">
    <source>
        <dbReference type="ARBA" id="ARBA00022679"/>
    </source>
</evidence>
<dbReference type="SUPFAM" id="SSF109604">
    <property type="entry name" value="HD-domain/PDEase-like"/>
    <property type="match status" value="1"/>
</dbReference>
<dbReference type="Pfam" id="PF01590">
    <property type="entry name" value="GAF"/>
    <property type="match status" value="1"/>
</dbReference>
<feature type="domain" description="Protein kinase" evidence="5">
    <location>
        <begin position="8"/>
        <end position="266"/>
    </location>
</feature>
<dbReference type="Proteomes" id="UP000190750">
    <property type="component" value="Unassembled WGS sequence"/>
</dbReference>
<evidence type="ECO:0000313" key="7">
    <source>
        <dbReference type="EMBL" id="OOV07997.1"/>
    </source>
</evidence>
<dbReference type="Gene3D" id="3.30.450.40">
    <property type="match status" value="1"/>
</dbReference>
<comment type="caution">
    <text evidence="7">The sequence shown here is derived from an EMBL/GenBank/DDBJ whole genome shotgun (WGS) entry which is preliminary data.</text>
</comment>
<dbReference type="Gene3D" id="1.10.510.10">
    <property type="entry name" value="Transferase(Phosphotransferase) domain 1"/>
    <property type="match status" value="1"/>
</dbReference>
<dbReference type="PANTHER" id="PTHR43289">
    <property type="entry name" value="MITOGEN-ACTIVATED PROTEIN KINASE KINASE KINASE 20-RELATED"/>
    <property type="match status" value="1"/>
</dbReference>
<dbReference type="Gene3D" id="3.30.200.20">
    <property type="entry name" value="Phosphorylase Kinase, domain 1"/>
    <property type="match status" value="1"/>
</dbReference>
<dbReference type="SMART" id="SM00220">
    <property type="entry name" value="S_TKc"/>
    <property type="match status" value="1"/>
</dbReference>
<dbReference type="SUPFAM" id="SSF56112">
    <property type="entry name" value="Protein kinase-like (PK-like)"/>
    <property type="match status" value="1"/>
</dbReference>
<dbReference type="InterPro" id="IPR013976">
    <property type="entry name" value="HDOD"/>
</dbReference>
<evidence type="ECO:0000256" key="4">
    <source>
        <dbReference type="ARBA" id="ARBA00022840"/>
    </source>
</evidence>
<dbReference type="GO" id="GO:0004674">
    <property type="term" value="F:protein serine/threonine kinase activity"/>
    <property type="evidence" value="ECO:0007669"/>
    <property type="project" value="UniProtKB-KW"/>
</dbReference>
<dbReference type="CDD" id="cd14014">
    <property type="entry name" value="STKc_PknB_like"/>
    <property type="match status" value="1"/>
</dbReference>
<keyword evidence="2" id="KW-0547">Nucleotide-binding</keyword>
<dbReference type="InterPro" id="IPR008271">
    <property type="entry name" value="Ser/Thr_kinase_AS"/>
</dbReference>
<name>A0A1T1AVB8_RHOFE</name>
<keyword evidence="4" id="KW-0067">ATP-binding</keyword>
<reference evidence="7 8" key="1">
    <citation type="submission" date="2017-01" db="EMBL/GenBank/DDBJ databases">
        <title>Genome sequencing of Rhodoferax fermentans JCM 7819.</title>
        <authorList>
            <person name="Kim Y.J."/>
            <person name="Farh M.E.-A."/>
            <person name="Yang D.-C."/>
        </authorList>
    </citation>
    <scope>NUCLEOTIDE SEQUENCE [LARGE SCALE GENOMIC DNA]</scope>
    <source>
        <strain evidence="7 8">JCM 7819</strain>
    </source>
</reference>
<dbReference type="InterPro" id="IPR011009">
    <property type="entry name" value="Kinase-like_dom_sf"/>
</dbReference>
<evidence type="ECO:0000259" key="5">
    <source>
        <dbReference type="PROSITE" id="PS50011"/>
    </source>
</evidence>
<gene>
    <name evidence="7" type="ORF">RF819_15855</name>
</gene>
<keyword evidence="3 7" id="KW-0418">Kinase</keyword>
<dbReference type="AlphaFoldDB" id="A0A1T1AVB8"/>
<feature type="domain" description="HDOD" evidence="6">
    <location>
        <begin position="304"/>
        <end position="498"/>
    </location>
</feature>
<keyword evidence="1" id="KW-0808">Transferase</keyword>
<evidence type="ECO:0000259" key="6">
    <source>
        <dbReference type="PROSITE" id="PS51833"/>
    </source>
</evidence>
<dbReference type="OrthoDB" id="9791419at2"/>
<dbReference type="EMBL" id="MTJN01000002">
    <property type="protein sequence ID" value="OOV07997.1"/>
    <property type="molecule type" value="Genomic_DNA"/>
</dbReference>
<evidence type="ECO:0000256" key="3">
    <source>
        <dbReference type="ARBA" id="ARBA00022777"/>
    </source>
</evidence>